<comment type="caution">
    <text evidence="1">The sequence shown here is derived from an EMBL/GenBank/DDBJ whole genome shotgun (WGS) entry which is preliminary data.</text>
</comment>
<dbReference type="RefSeq" id="WP_345032603.1">
    <property type="nucleotide sequence ID" value="NZ_BAABEY010000036.1"/>
</dbReference>
<evidence type="ECO:0008006" key="3">
    <source>
        <dbReference type="Google" id="ProtNLM"/>
    </source>
</evidence>
<dbReference type="Proteomes" id="UP001501508">
    <property type="component" value="Unassembled WGS sequence"/>
</dbReference>
<protein>
    <recommendedName>
        <fullName evidence="3">Heparinase II/III-like protein</fullName>
    </recommendedName>
</protein>
<dbReference type="EMBL" id="BAABEY010000036">
    <property type="protein sequence ID" value="GAA4446765.1"/>
    <property type="molecule type" value="Genomic_DNA"/>
</dbReference>
<sequence>MRRRIFLQKASTIALLPLVNRFPENAPPTKETLPQWLLDLAPVNDLSVEQLAKYQERRPGPDFGGLTDHQQMFNAHSTSGFVRVCANALSLPNSKFYRSEELPPLMDDAMAYLLKLQHQDGTIDLLSTNFHSTPDVAFLVKRLTHTYRLLQQSGMKSVAPVEAKLKTFLLKAGDGLSVGGIHTPNHRWVVSGALASLYSIWPETKYLNRIEQWLSEGIDLDPDGQFNERSTYIYSSLTDRVLISVADYAKKPYILDYVRKNLAMTRYYVHPNAEIVTDASGRQDKAIVGNLENYYYPYRYLALKDGNQDFAGMCRFIEKTAGNKIVTHLDYFLTDPSLWKELPNGNAVPTKYVKAFPHSGLVRIREDNWDASIIAKNPAWLTFMKDNAVIQGIRFASSFFGKGQFTSEKINETGGSWKLTQHLEGPYFQPLPPNRLPGDGDWEKMPKSERPQSEIQKLDTTVTIRKNDSGIEIEISATGTDRVPVALELIFREGGELKGVEAVPGAANSWLLKEGTGTFTRNGSTLTFGPGIARHLNTALRGALPHSGAPSVFLTGFTPFQHTLKLV</sequence>
<proteinExistence type="predicted"/>
<organism evidence="1 2">
    <name type="scientific">Ravibacter arvi</name>
    <dbReference type="NCBI Taxonomy" id="2051041"/>
    <lineage>
        <taxon>Bacteria</taxon>
        <taxon>Pseudomonadati</taxon>
        <taxon>Bacteroidota</taxon>
        <taxon>Cytophagia</taxon>
        <taxon>Cytophagales</taxon>
        <taxon>Spirosomataceae</taxon>
        <taxon>Ravibacter</taxon>
    </lineage>
</organism>
<evidence type="ECO:0000313" key="2">
    <source>
        <dbReference type="Proteomes" id="UP001501508"/>
    </source>
</evidence>
<keyword evidence="2" id="KW-1185">Reference proteome</keyword>
<gene>
    <name evidence="1" type="ORF">GCM10023091_40510</name>
</gene>
<accession>A0ABP8M975</accession>
<reference evidence="2" key="1">
    <citation type="journal article" date="2019" name="Int. J. Syst. Evol. Microbiol.">
        <title>The Global Catalogue of Microorganisms (GCM) 10K type strain sequencing project: providing services to taxonomists for standard genome sequencing and annotation.</title>
        <authorList>
            <consortium name="The Broad Institute Genomics Platform"/>
            <consortium name="The Broad Institute Genome Sequencing Center for Infectious Disease"/>
            <person name="Wu L."/>
            <person name="Ma J."/>
        </authorList>
    </citation>
    <scope>NUCLEOTIDE SEQUENCE [LARGE SCALE GENOMIC DNA]</scope>
    <source>
        <strain evidence="2">JCM 31920</strain>
    </source>
</reference>
<name>A0ABP8M975_9BACT</name>
<evidence type="ECO:0000313" key="1">
    <source>
        <dbReference type="EMBL" id="GAA4446765.1"/>
    </source>
</evidence>